<protein>
    <recommendedName>
        <fullName evidence="8">Type II secretion system protein GspF domain-containing protein</fullName>
    </recommendedName>
</protein>
<dbReference type="KEGG" id="paca:ID47_11480"/>
<dbReference type="RefSeq" id="WP_038466503.1">
    <property type="nucleotide sequence ID" value="NZ_CP008941.1"/>
</dbReference>
<dbReference type="STRING" id="91604.ID47_11480"/>
<dbReference type="InterPro" id="IPR018076">
    <property type="entry name" value="T2SS_GspF_dom"/>
</dbReference>
<dbReference type="Proteomes" id="UP000028926">
    <property type="component" value="Chromosome"/>
</dbReference>
<keyword evidence="5 7" id="KW-1133">Transmembrane helix</keyword>
<keyword evidence="4 7" id="KW-0812">Transmembrane</keyword>
<feature type="transmembrane region" description="Helical" evidence="7">
    <location>
        <begin position="316"/>
        <end position="336"/>
    </location>
</feature>
<keyword evidence="10" id="KW-1185">Reference proteome</keyword>
<dbReference type="InterPro" id="IPR042094">
    <property type="entry name" value="T2SS_GspF_sf"/>
</dbReference>
<dbReference type="InterPro" id="IPR003004">
    <property type="entry name" value="GspF/PilC"/>
</dbReference>
<dbReference type="eggNOG" id="COG1459">
    <property type="taxonomic scope" value="Bacteria"/>
</dbReference>
<dbReference type="PRINTS" id="PR00812">
    <property type="entry name" value="BCTERIALGSPF"/>
</dbReference>
<feature type="domain" description="Type II secretion system protein GspF" evidence="8">
    <location>
        <begin position="212"/>
        <end position="334"/>
    </location>
</feature>
<dbReference type="HOGENOM" id="CLU_035032_0_1_5"/>
<sequence>MQRKISLSQQITFWQTLGHLAQSSIPLYQSFDIIKGTTDSKHLQSIIDQIQSDLIAGQVLSVCLIHYEGIGTPFNAQMVKLAEKTGDYAHAFSLITQHLIWKRSWRQLIQQSIRYPAILMILLAVLMTIIIVFVLPGLLDQLQILGVQKVPVATQILVFIGQYPLEILVGGISVCLFAMIWRKIRHYRQLKPWRYGIPKVGELLYQMQMIHFLHALGVMITAKIDMLTGLYHAAQTPSCSWLSNQLQEKEHQLVAGDSLSVALKDILPNRSPTARLIPIGEATGKLGELLVSSCEAELTQLQTKVRNCLDLLQPALVMLMGVVMVWVVLAVLLPLYESVSQFHG</sequence>
<dbReference type="PANTHER" id="PTHR30012:SF0">
    <property type="entry name" value="TYPE II SECRETION SYSTEM PROTEIN F-RELATED"/>
    <property type="match status" value="1"/>
</dbReference>
<evidence type="ECO:0000259" key="8">
    <source>
        <dbReference type="Pfam" id="PF00482"/>
    </source>
</evidence>
<evidence type="ECO:0000256" key="7">
    <source>
        <dbReference type="SAM" id="Phobius"/>
    </source>
</evidence>
<dbReference type="GO" id="GO:0005886">
    <property type="term" value="C:plasma membrane"/>
    <property type="evidence" value="ECO:0007669"/>
    <property type="project" value="UniProtKB-SubCell"/>
</dbReference>
<evidence type="ECO:0000313" key="10">
    <source>
        <dbReference type="Proteomes" id="UP000028926"/>
    </source>
</evidence>
<feature type="transmembrane region" description="Helical" evidence="7">
    <location>
        <begin position="113"/>
        <end position="136"/>
    </location>
</feature>
<feature type="transmembrane region" description="Helical" evidence="7">
    <location>
        <begin position="156"/>
        <end position="181"/>
    </location>
</feature>
<evidence type="ECO:0000256" key="6">
    <source>
        <dbReference type="ARBA" id="ARBA00023136"/>
    </source>
</evidence>
<evidence type="ECO:0000256" key="3">
    <source>
        <dbReference type="ARBA" id="ARBA00022475"/>
    </source>
</evidence>
<evidence type="ECO:0000256" key="1">
    <source>
        <dbReference type="ARBA" id="ARBA00004651"/>
    </source>
</evidence>
<dbReference type="AlphaFoldDB" id="A0A077AYY3"/>
<evidence type="ECO:0000256" key="2">
    <source>
        <dbReference type="ARBA" id="ARBA00005745"/>
    </source>
</evidence>
<dbReference type="PANTHER" id="PTHR30012">
    <property type="entry name" value="GENERAL SECRETION PATHWAY PROTEIN"/>
    <property type="match status" value="1"/>
</dbReference>
<gene>
    <name evidence="9" type="ORF">ID47_11480</name>
</gene>
<dbReference type="Gene3D" id="1.20.81.30">
    <property type="entry name" value="Type II secretion system (T2SS), domain F"/>
    <property type="match status" value="2"/>
</dbReference>
<dbReference type="Pfam" id="PF00482">
    <property type="entry name" value="T2SSF"/>
    <property type="match status" value="2"/>
</dbReference>
<feature type="domain" description="Type II secretion system protein GspF" evidence="8">
    <location>
        <begin position="15"/>
        <end position="136"/>
    </location>
</feature>
<keyword evidence="3" id="KW-1003">Cell membrane</keyword>
<keyword evidence="6 7" id="KW-0472">Membrane</keyword>
<evidence type="ECO:0000313" key="9">
    <source>
        <dbReference type="EMBL" id="AIK97219.1"/>
    </source>
</evidence>
<reference evidence="9 10" key="1">
    <citation type="submission" date="2014-07" db="EMBL/GenBank/DDBJ databases">
        <title>Comparative genomic insights into amoeba endosymbionts belonging to the families of Holosporaceae and Candidatus Midichloriaceae within Rickettsiales.</title>
        <authorList>
            <person name="Wang Z."/>
            <person name="Wu M."/>
        </authorList>
    </citation>
    <scope>NUCLEOTIDE SEQUENCE [LARGE SCALE GENOMIC DNA]</scope>
    <source>
        <strain evidence="9">PRA3</strain>
    </source>
</reference>
<evidence type="ECO:0000256" key="4">
    <source>
        <dbReference type="ARBA" id="ARBA00022692"/>
    </source>
</evidence>
<organism evidence="9 10">
    <name type="scientific">Candidatus Odyssella acanthamoebae</name>
    <dbReference type="NCBI Taxonomy" id="91604"/>
    <lineage>
        <taxon>Bacteria</taxon>
        <taxon>Pseudomonadati</taxon>
        <taxon>Pseudomonadota</taxon>
        <taxon>Alphaproteobacteria</taxon>
        <taxon>Holosporales</taxon>
        <taxon>Candidatus Paracaedibacteraceae</taxon>
        <taxon>Candidatus Odyssella</taxon>
    </lineage>
</organism>
<dbReference type="EMBL" id="CP008941">
    <property type="protein sequence ID" value="AIK97219.1"/>
    <property type="molecule type" value="Genomic_DNA"/>
</dbReference>
<evidence type="ECO:0000256" key="5">
    <source>
        <dbReference type="ARBA" id="ARBA00022989"/>
    </source>
</evidence>
<name>A0A077AYY3_9PROT</name>
<comment type="similarity">
    <text evidence="2">Belongs to the GSP F family.</text>
</comment>
<proteinExistence type="inferred from homology"/>
<accession>A0A077AYY3</accession>
<comment type="subcellular location">
    <subcellularLocation>
        <location evidence="1">Cell membrane</location>
        <topology evidence="1">Multi-pass membrane protein</topology>
    </subcellularLocation>
</comment>